<proteinExistence type="predicted"/>
<dbReference type="Proteomes" id="UP000257706">
    <property type="component" value="Unassembled WGS sequence"/>
</dbReference>
<organism evidence="1 2">
    <name type="scientific">Tistrella mobilis</name>
    <dbReference type="NCBI Taxonomy" id="171437"/>
    <lineage>
        <taxon>Bacteria</taxon>
        <taxon>Pseudomonadati</taxon>
        <taxon>Pseudomonadota</taxon>
        <taxon>Alphaproteobacteria</taxon>
        <taxon>Geminicoccales</taxon>
        <taxon>Geminicoccaceae</taxon>
        <taxon>Tistrella</taxon>
    </lineage>
</organism>
<gene>
    <name evidence="1" type="ORF">DCK97_00225</name>
</gene>
<evidence type="ECO:0000313" key="2">
    <source>
        <dbReference type="Proteomes" id="UP000257706"/>
    </source>
</evidence>
<sequence length="208" mass="22870">MARRSIKIMAELAEAEAPRGHQAYWRLIREACLARGEVTVREVAEACAATRSTRATIIGYMARLGRAGILTRLRVGAHGTTVWGLAEDPGPLTPMIRRDGTRYTRGLGREQMWRTLTIHKRVTARDLAYWARTTDVSVSEASAKEYCEALTAAGLLVRTREAGRMVYELLPSALTGPLPPAVIELKAVYDRNTGKVLGRPIAREVGDG</sequence>
<comment type="caution">
    <text evidence="1">The sequence shown here is derived from an EMBL/GenBank/DDBJ whole genome shotgun (WGS) entry which is preliminary data.</text>
</comment>
<evidence type="ECO:0000313" key="1">
    <source>
        <dbReference type="EMBL" id="HAE45823.1"/>
    </source>
</evidence>
<dbReference type="AlphaFoldDB" id="A0A3B9IEM3"/>
<name>A0A3B9IEM3_9PROT</name>
<reference evidence="1 2" key="1">
    <citation type="journal article" date="2018" name="Nat. Biotechnol.">
        <title>A standardized bacterial taxonomy based on genome phylogeny substantially revises the tree of life.</title>
        <authorList>
            <person name="Parks D.H."/>
            <person name="Chuvochina M."/>
            <person name="Waite D.W."/>
            <person name="Rinke C."/>
            <person name="Skarshewski A."/>
            <person name="Chaumeil P.A."/>
            <person name="Hugenholtz P."/>
        </authorList>
    </citation>
    <scope>NUCLEOTIDE SEQUENCE [LARGE SCALE GENOMIC DNA]</scope>
    <source>
        <strain evidence="1">UBA8739</strain>
    </source>
</reference>
<evidence type="ECO:0008006" key="3">
    <source>
        <dbReference type="Google" id="ProtNLM"/>
    </source>
</evidence>
<protein>
    <recommendedName>
        <fullName evidence="3">HTH iclR-type domain-containing protein</fullName>
    </recommendedName>
</protein>
<dbReference type="EMBL" id="DMAI01000003">
    <property type="protein sequence ID" value="HAE45823.1"/>
    <property type="molecule type" value="Genomic_DNA"/>
</dbReference>
<accession>A0A3B9IEM3</accession>